<organism evidence="2 3">
    <name type="scientific">Tsukamurella pseudospumae</name>
    <dbReference type="NCBI Taxonomy" id="239498"/>
    <lineage>
        <taxon>Bacteria</taxon>
        <taxon>Bacillati</taxon>
        <taxon>Actinomycetota</taxon>
        <taxon>Actinomycetes</taxon>
        <taxon>Mycobacteriales</taxon>
        <taxon>Tsukamurellaceae</taxon>
        <taxon>Tsukamurella</taxon>
    </lineage>
</organism>
<gene>
    <name evidence="2" type="ORF">AXK61_14335</name>
</gene>
<reference evidence="2 3" key="1">
    <citation type="submission" date="2016-02" db="EMBL/GenBank/DDBJ databases">
        <authorList>
            <person name="Teng J.L."/>
            <person name="Tang Y."/>
            <person name="Huang Y."/>
            <person name="Guo F."/>
            <person name="Wei W."/>
            <person name="Chen J.H."/>
            <person name="Wong S.Y."/>
            <person name="Lau S.K."/>
            <person name="Woo P.C."/>
        </authorList>
    </citation>
    <scope>NUCLEOTIDE SEQUENCE [LARGE SCALE GENOMIC DNA]</scope>
    <source>
        <strain evidence="2 3">JCM 13375</strain>
    </source>
</reference>
<keyword evidence="1" id="KW-0472">Membrane</keyword>
<feature type="transmembrane region" description="Helical" evidence="1">
    <location>
        <begin position="34"/>
        <end position="58"/>
    </location>
</feature>
<keyword evidence="1" id="KW-0812">Transmembrane</keyword>
<feature type="transmembrane region" description="Helical" evidence="1">
    <location>
        <begin position="64"/>
        <end position="85"/>
    </location>
</feature>
<protein>
    <recommendedName>
        <fullName evidence="4">DUF304 domain-containing protein</fullName>
    </recommendedName>
</protein>
<sequence length="179" mass="19499">MDPRLPERSFPALQHYWVADQRSRADLTRSVQSAMLWNAAAWVLYALVAVLVVLQFLLSVVLGVFALTVFAFVFGTMFVGAHWYIKRAVGAMVPLGATWASGFGPDSLVLVSPMATSVLDYSAIVSARRAGAVVICRLKGDAMYEIIPGILVPDQELHALRSRISARQSPPNPPEPAPH</sequence>
<proteinExistence type="predicted"/>
<keyword evidence="1" id="KW-1133">Transmembrane helix</keyword>
<evidence type="ECO:0008006" key="4">
    <source>
        <dbReference type="Google" id="ProtNLM"/>
    </source>
</evidence>
<evidence type="ECO:0000313" key="2">
    <source>
        <dbReference type="EMBL" id="KXP00768.1"/>
    </source>
</evidence>
<keyword evidence="3" id="KW-1185">Reference proteome</keyword>
<evidence type="ECO:0000313" key="3">
    <source>
        <dbReference type="Proteomes" id="UP000070409"/>
    </source>
</evidence>
<accession>A0A137ZRG2</accession>
<evidence type="ECO:0000256" key="1">
    <source>
        <dbReference type="SAM" id="Phobius"/>
    </source>
</evidence>
<name>A0A137ZRG2_9ACTN</name>
<comment type="caution">
    <text evidence="2">The sequence shown here is derived from an EMBL/GenBank/DDBJ whole genome shotgun (WGS) entry which is preliminary data.</text>
</comment>
<dbReference type="Proteomes" id="UP000070409">
    <property type="component" value="Unassembled WGS sequence"/>
</dbReference>
<dbReference type="RefSeq" id="WP_068743958.1">
    <property type="nucleotide sequence ID" value="NZ_LSRE01000003.1"/>
</dbReference>
<dbReference type="EMBL" id="LSRE01000003">
    <property type="protein sequence ID" value="KXP00768.1"/>
    <property type="molecule type" value="Genomic_DNA"/>
</dbReference>